<keyword evidence="5" id="KW-1185">Reference proteome</keyword>
<protein>
    <submittedName>
        <fullName evidence="4">Response regulator receiver domain-containing protein</fullName>
    </submittedName>
</protein>
<evidence type="ECO:0000259" key="2">
    <source>
        <dbReference type="PROSITE" id="PS50110"/>
    </source>
</evidence>
<dbReference type="Pfam" id="PF00072">
    <property type="entry name" value="Response_reg"/>
    <property type="match status" value="1"/>
</dbReference>
<dbReference type="Proteomes" id="UP000233767">
    <property type="component" value="Unassembled WGS sequence"/>
</dbReference>
<evidence type="ECO:0000313" key="3">
    <source>
        <dbReference type="EMBL" id="PKW20855.1"/>
    </source>
</evidence>
<dbReference type="InterPro" id="IPR011006">
    <property type="entry name" value="CheY-like_superfamily"/>
</dbReference>
<dbReference type="RefSeq" id="WP_056066298.1">
    <property type="nucleotide sequence ID" value="NZ_JAEUTX010000028.1"/>
</dbReference>
<proteinExistence type="predicted"/>
<dbReference type="Gene3D" id="3.40.50.2300">
    <property type="match status" value="1"/>
</dbReference>
<feature type="modified residue" description="4-aspartylphosphate" evidence="1">
    <location>
        <position position="63"/>
    </location>
</feature>
<dbReference type="SUPFAM" id="SSF52172">
    <property type="entry name" value="CheY-like"/>
    <property type="match status" value="1"/>
</dbReference>
<dbReference type="InterPro" id="IPR001789">
    <property type="entry name" value="Sig_transdc_resp-reg_receiver"/>
</dbReference>
<dbReference type="PANTHER" id="PTHR44520">
    <property type="entry name" value="RESPONSE REGULATOR RCP1-RELATED"/>
    <property type="match status" value="1"/>
</dbReference>
<dbReference type="GO" id="GO:0000160">
    <property type="term" value="P:phosphorelay signal transduction system"/>
    <property type="evidence" value="ECO:0007669"/>
    <property type="project" value="InterPro"/>
</dbReference>
<reference evidence="3 5" key="1">
    <citation type="submission" date="2017-12" db="EMBL/GenBank/DDBJ databases">
        <title>Genomic Encyclopedia of Type Strains, Phase III (KMG-III): the genomes of soil and plant-associated and newly described type strains.</title>
        <authorList>
            <person name="Whitman W."/>
        </authorList>
    </citation>
    <scope>NUCLEOTIDE SEQUENCE [LARGE SCALE GENOMIC DNA]</scope>
    <source>
        <strain evidence="3 5">IP-10</strain>
    </source>
</reference>
<dbReference type="EMBL" id="PJND01000008">
    <property type="protein sequence ID" value="PKW20855.1"/>
    <property type="molecule type" value="Genomic_DNA"/>
</dbReference>
<dbReference type="SMART" id="SM00448">
    <property type="entry name" value="REC"/>
    <property type="match status" value="1"/>
</dbReference>
<evidence type="ECO:0000313" key="6">
    <source>
        <dbReference type="Proteomes" id="UP000275027"/>
    </source>
</evidence>
<accession>A0A497USE6</accession>
<dbReference type="PROSITE" id="PS50110">
    <property type="entry name" value="RESPONSE_REGULATORY"/>
    <property type="match status" value="1"/>
</dbReference>
<dbReference type="Proteomes" id="UP000275027">
    <property type="component" value="Unassembled WGS sequence"/>
</dbReference>
<name>A0A497USE6_9FLAO</name>
<keyword evidence="1" id="KW-0597">Phosphoprotein</keyword>
<gene>
    <name evidence="3" type="ORF">B0G92_2134</name>
    <name evidence="4" type="ORF">CLV50_1916</name>
</gene>
<reference evidence="4 6" key="2">
    <citation type="submission" date="2018-10" db="EMBL/GenBank/DDBJ databases">
        <title>Genomic Encyclopedia of Archaeal and Bacterial Type Strains, Phase II (KMG-II): from individual species to whole genera.</title>
        <authorList>
            <person name="Goeker M."/>
        </authorList>
    </citation>
    <scope>NUCLEOTIDE SEQUENCE [LARGE SCALE GENOMIC DNA]</scope>
    <source>
        <strain evidence="4 6">DSM 21886</strain>
    </source>
</reference>
<evidence type="ECO:0000313" key="5">
    <source>
        <dbReference type="Proteomes" id="UP000233767"/>
    </source>
</evidence>
<organism evidence="4 6">
    <name type="scientific">Flavobacterium lindanitolerans</name>
    <dbReference type="NCBI Taxonomy" id="428988"/>
    <lineage>
        <taxon>Bacteria</taxon>
        <taxon>Pseudomonadati</taxon>
        <taxon>Bacteroidota</taxon>
        <taxon>Flavobacteriia</taxon>
        <taxon>Flavobacteriales</taxon>
        <taxon>Flavobacteriaceae</taxon>
        <taxon>Flavobacterium</taxon>
    </lineage>
</organism>
<feature type="domain" description="Response regulatory" evidence="2">
    <location>
        <begin position="9"/>
        <end position="130"/>
    </location>
</feature>
<dbReference type="EMBL" id="RCCB01000011">
    <property type="protein sequence ID" value="RLJ30506.1"/>
    <property type="molecule type" value="Genomic_DNA"/>
</dbReference>
<dbReference type="InterPro" id="IPR052893">
    <property type="entry name" value="TCS_response_regulator"/>
</dbReference>
<evidence type="ECO:0000256" key="1">
    <source>
        <dbReference type="PROSITE-ProRule" id="PRU00169"/>
    </source>
</evidence>
<evidence type="ECO:0000313" key="4">
    <source>
        <dbReference type="EMBL" id="RLJ30506.1"/>
    </source>
</evidence>
<comment type="caution">
    <text evidence="4">The sequence shown here is derived from an EMBL/GenBank/DDBJ whole genome shotgun (WGS) entry which is preliminary data.</text>
</comment>
<dbReference type="AlphaFoldDB" id="A0A497USE6"/>
<sequence length="150" mass="17595">MRLFEEKINIVLADDDRDECELFKEAVSEINENYNLIFFSNGKELMDYLNDNEIHNPDIIFLDLNMPFMSGVDCLRQIRADEKYSDTAIAIYSTSSSDQDQEDTFTLGANVYIKKPSDYAAMKKILQHIFKTYWQYHTSDMNRETFLISV</sequence>